<reference evidence="1 2" key="1">
    <citation type="submission" date="2010-10" db="EMBL/GenBank/DDBJ databases">
        <authorList>
            <person name="Muzny D."/>
            <person name="Qin X."/>
            <person name="Deng J."/>
            <person name="Jiang H."/>
            <person name="Liu Y."/>
            <person name="Qu J."/>
            <person name="Song X.-Z."/>
            <person name="Zhang L."/>
            <person name="Thornton R."/>
            <person name="Coyle M."/>
            <person name="Francisco L."/>
            <person name="Jackson L."/>
            <person name="Javaid M."/>
            <person name="Korchina V."/>
            <person name="Kovar C."/>
            <person name="Mata R."/>
            <person name="Mathew T."/>
            <person name="Ngo R."/>
            <person name="Nguyen L."/>
            <person name="Nguyen N."/>
            <person name="Okwuonu G."/>
            <person name="Ongeri F."/>
            <person name="Pham C."/>
            <person name="Simmons D."/>
            <person name="Wilczek-Boney K."/>
            <person name="Hale W."/>
            <person name="Jakkamsetti A."/>
            <person name="Pham P."/>
            <person name="Ruth R."/>
            <person name="San Lucas F."/>
            <person name="Warren J."/>
            <person name="Zhang J."/>
            <person name="Zhao Z."/>
            <person name="Zhou C."/>
            <person name="Zhu D."/>
            <person name="Lee S."/>
            <person name="Bess C."/>
            <person name="Blankenburg K."/>
            <person name="Forbes L."/>
            <person name="Fu Q."/>
            <person name="Gubbala S."/>
            <person name="Hirani K."/>
            <person name="Jayaseelan J.C."/>
            <person name="Lara F."/>
            <person name="Munidasa M."/>
            <person name="Palculict T."/>
            <person name="Patil S."/>
            <person name="Pu L.-L."/>
            <person name="Saada N."/>
            <person name="Tang L."/>
            <person name="Weissenberger G."/>
            <person name="Zhu Y."/>
            <person name="Hemphill L."/>
            <person name="Shang Y."/>
            <person name="Youmans B."/>
            <person name="Ayvaz T."/>
            <person name="Ross M."/>
            <person name="Santibanez J."/>
            <person name="Aqrawi P."/>
            <person name="Gross S."/>
            <person name="Joshi V."/>
            <person name="Fowler G."/>
            <person name="Nazareth L."/>
            <person name="Reid J."/>
            <person name="Worley K."/>
            <person name="Petrosino J."/>
            <person name="Highlander S."/>
            <person name="Gibbs R."/>
        </authorList>
    </citation>
    <scope>NUCLEOTIDE SEQUENCE [LARGE SCALE GENOMIC DNA]</scope>
    <source>
        <strain evidence="1 2">ATCC 33574</strain>
    </source>
</reference>
<sequence length="43" mass="4801">MAVLQIRLGLAGNLMGQIGLMRRIGLGWEMGVEKMRVSLFLKI</sequence>
<gene>
    <name evidence="1" type="ORF">HMPREF6485_0631</name>
</gene>
<proteinExistence type="predicted"/>
<protein>
    <submittedName>
        <fullName evidence="1">Uncharacterized protein</fullName>
    </submittedName>
</protein>
<evidence type="ECO:0000313" key="2">
    <source>
        <dbReference type="Proteomes" id="UP000003112"/>
    </source>
</evidence>
<dbReference type="HOGENOM" id="CLU_212744_0_0_10"/>
<evidence type="ECO:0000313" key="1">
    <source>
        <dbReference type="EMBL" id="EFU31516.1"/>
    </source>
</evidence>
<comment type="caution">
    <text evidence="1">The sequence shown here is derived from an EMBL/GenBank/DDBJ whole genome shotgun (WGS) entry which is preliminary data.</text>
</comment>
<accession>E6K4L3</accession>
<dbReference type="Proteomes" id="UP000003112">
    <property type="component" value="Unassembled WGS sequence"/>
</dbReference>
<dbReference type="EMBL" id="AEPD01000012">
    <property type="protein sequence ID" value="EFU31516.1"/>
    <property type="molecule type" value="Genomic_DNA"/>
</dbReference>
<name>E6K4L3_9BACT</name>
<dbReference type="AlphaFoldDB" id="E6K4L3"/>
<keyword evidence="2" id="KW-1185">Reference proteome</keyword>
<organism evidence="1 2">
    <name type="scientific">Segatella buccae ATCC 33574</name>
    <dbReference type="NCBI Taxonomy" id="873513"/>
    <lineage>
        <taxon>Bacteria</taxon>
        <taxon>Pseudomonadati</taxon>
        <taxon>Bacteroidota</taxon>
        <taxon>Bacteroidia</taxon>
        <taxon>Bacteroidales</taxon>
        <taxon>Prevotellaceae</taxon>
        <taxon>Segatella</taxon>
    </lineage>
</organism>